<sequence>MPAQLMSEETHHHVMNGKENTSLAPKRLEGKVAIVTGGARGIGEATVRLFVKNGAKVIIADIDDPNGTVLANTLSPSATYLHCDVTSEEEIKNLVNTTISLYGRLDILFNNAGILGNQTKNKKSITSFDPNEFDKIMGVNVKGAALGMKHAARVMVPRRSGCIISTASVAGVMGGLGPHAYSASKHALVGLTKNVACELGKFGIRVNCISPFGVATSMLVNAWRGCDEEEEEGEGMVVEGCGVPGVEEVEKMEEIVRGMANLKGVTLKGRDIAEAALYLASDESRYVSGHNLVVDGGFTTSKNCVGL</sequence>
<accession>A0ACB7X7R1</accession>
<gene>
    <name evidence="1" type="ORF">Vadar_005522</name>
</gene>
<comment type="caution">
    <text evidence="1">The sequence shown here is derived from an EMBL/GenBank/DDBJ whole genome shotgun (WGS) entry which is preliminary data.</text>
</comment>
<dbReference type="EMBL" id="CM037156">
    <property type="protein sequence ID" value="KAH7836778.1"/>
    <property type="molecule type" value="Genomic_DNA"/>
</dbReference>
<dbReference type="Proteomes" id="UP000828048">
    <property type="component" value="Chromosome 6"/>
</dbReference>
<organism evidence="1 2">
    <name type="scientific">Vaccinium darrowii</name>
    <dbReference type="NCBI Taxonomy" id="229202"/>
    <lineage>
        <taxon>Eukaryota</taxon>
        <taxon>Viridiplantae</taxon>
        <taxon>Streptophyta</taxon>
        <taxon>Embryophyta</taxon>
        <taxon>Tracheophyta</taxon>
        <taxon>Spermatophyta</taxon>
        <taxon>Magnoliopsida</taxon>
        <taxon>eudicotyledons</taxon>
        <taxon>Gunneridae</taxon>
        <taxon>Pentapetalae</taxon>
        <taxon>asterids</taxon>
        <taxon>Ericales</taxon>
        <taxon>Ericaceae</taxon>
        <taxon>Vaccinioideae</taxon>
        <taxon>Vaccinieae</taxon>
        <taxon>Vaccinium</taxon>
    </lineage>
</organism>
<keyword evidence="2" id="KW-1185">Reference proteome</keyword>
<name>A0ACB7X7R1_9ERIC</name>
<evidence type="ECO:0000313" key="1">
    <source>
        <dbReference type="EMBL" id="KAH7836778.1"/>
    </source>
</evidence>
<proteinExistence type="predicted"/>
<protein>
    <submittedName>
        <fullName evidence="1">Uncharacterized protein</fullName>
    </submittedName>
</protein>
<evidence type="ECO:0000313" key="2">
    <source>
        <dbReference type="Proteomes" id="UP000828048"/>
    </source>
</evidence>
<reference evidence="1 2" key="1">
    <citation type="journal article" date="2021" name="Hortic Res">
        <title>High-quality reference genome and annotation aids understanding of berry development for evergreen blueberry (Vaccinium darrowii).</title>
        <authorList>
            <person name="Yu J."/>
            <person name="Hulse-Kemp A.M."/>
            <person name="Babiker E."/>
            <person name="Staton M."/>
        </authorList>
    </citation>
    <scope>NUCLEOTIDE SEQUENCE [LARGE SCALE GENOMIC DNA]</scope>
    <source>
        <strain evidence="2">cv. NJ 8807/NJ 8810</strain>
        <tissue evidence="1">Young leaf</tissue>
    </source>
</reference>